<keyword evidence="1" id="KW-0472">Membrane</keyword>
<reference evidence="2 3" key="1">
    <citation type="journal article" date="2019" name="J. Ind. Microbiol. Biotechnol.">
        <title>Paenibacillus amylolyticus 27C64 has a diverse set of carbohydrate-active enzymes and complete pectin deconstruction system.</title>
        <authorList>
            <person name="Keggi C."/>
            <person name="Doran-Peterson J."/>
        </authorList>
    </citation>
    <scope>NUCLEOTIDE SEQUENCE [LARGE SCALE GENOMIC DNA]</scope>
    <source>
        <strain evidence="2 3">27C64</strain>
    </source>
</reference>
<feature type="transmembrane region" description="Helical" evidence="1">
    <location>
        <begin position="32"/>
        <end position="50"/>
    </location>
</feature>
<evidence type="ECO:0000313" key="2">
    <source>
        <dbReference type="EMBL" id="KAA8782488.1"/>
    </source>
</evidence>
<gene>
    <name evidence="2" type="ORF">EC604_01315</name>
</gene>
<evidence type="ECO:0000313" key="3">
    <source>
        <dbReference type="Proteomes" id="UP000323664"/>
    </source>
</evidence>
<dbReference type="OrthoDB" id="2475091at2"/>
<feature type="transmembrane region" description="Helical" evidence="1">
    <location>
        <begin position="6"/>
        <end position="25"/>
    </location>
</feature>
<dbReference type="AlphaFoldDB" id="A0A5M9WLP4"/>
<name>A0A5M9WLP4_PAEAM</name>
<dbReference type="Proteomes" id="UP000323664">
    <property type="component" value="Unassembled WGS sequence"/>
</dbReference>
<keyword evidence="1" id="KW-0812">Transmembrane</keyword>
<evidence type="ECO:0000256" key="1">
    <source>
        <dbReference type="SAM" id="Phobius"/>
    </source>
</evidence>
<dbReference type="EMBL" id="RIAS01000001">
    <property type="protein sequence ID" value="KAA8782488.1"/>
    <property type="molecule type" value="Genomic_DNA"/>
</dbReference>
<organism evidence="2 3">
    <name type="scientific">Paenibacillus amylolyticus</name>
    <dbReference type="NCBI Taxonomy" id="1451"/>
    <lineage>
        <taxon>Bacteria</taxon>
        <taxon>Bacillati</taxon>
        <taxon>Bacillota</taxon>
        <taxon>Bacilli</taxon>
        <taxon>Bacillales</taxon>
        <taxon>Paenibacillaceae</taxon>
        <taxon>Paenibacillus</taxon>
    </lineage>
</organism>
<feature type="transmembrane region" description="Helical" evidence="1">
    <location>
        <begin position="198"/>
        <end position="215"/>
    </location>
</feature>
<feature type="transmembrane region" description="Helical" evidence="1">
    <location>
        <begin position="62"/>
        <end position="78"/>
    </location>
</feature>
<sequence length="236" mass="27177">MNSIIYVSIGIFDALAMLLIILKLYMLPVREFAGKIFVFIIFIASFSYMMRITLELPKLDLPFQYIFFILFLRFGMELKSHISSFIAGAGISAYAAIQMGIYHIFEWMDVMHASIIQQNEGSLVYLLQLSSILVTYVICFIFSLFDFGFSFIIRPPHDFLIKENYLSKTNLSYLIGTMFSAITICMILILLYRSEPTGLLILALVTFGISYFFSVRREQGDIRKAVEAYRSKHKNS</sequence>
<feature type="transmembrane region" description="Helical" evidence="1">
    <location>
        <begin position="85"/>
        <end position="105"/>
    </location>
</feature>
<comment type="caution">
    <text evidence="2">The sequence shown here is derived from an EMBL/GenBank/DDBJ whole genome shotgun (WGS) entry which is preliminary data.</text>
</comment>
<accession>A0A5M9WLP4</accession>
<keyword evidence="1" id="KW-1133">Transmembrane helix</keyword>
<dbReference type="RefSeq" id="WP_123062404.1">
    <property type="nucleotide sequence ID" value="NZ_RIAS01000001.1"/>
</dbReference>
<proteinExistence type="predicted"/>
<protein>
    <submittedName>
        <fullName evidence="2">Uncharacterized protein</fullName>
    </submittedName>
</protein>
<feature type="transmembrane region" description="Helical" evidence="1">
    <location>
        <begin position="173"/>
        <end position="192"/>
    </location>
</feature>
<feature type="transmembrane region" description="Helical" evidence="1">
    <location>
        <begin position="125"/>
        <end position="152"/>
    </location>
</feature>